<dbReference type="Proteomes" id="UP000451233">
    <property type="component" value="Unassembled WGS sequence"/>
</dbReference>
<protein>
    <submittedName>
        <fullName evidence="1">DUF1015 family protein</fullName>
    </submittedName>
</protein>
<dbReference type="EMBL" id="WVHS01000002">
    <property type="protein sequence ID" value="MXV15493.1"/>
    <property type="molecule type" value="Genomic_DNA"/>
</dbReference>
<keyword evidence="2" id="KW-1185">Reference proteome</keyword>
<dbReference type="Pfam" id="PF06245">
    <property type="entry name" value="DUF1015"/>
    <property type="match status" value="1"/>
</dbReference>
<dbReference type="PANTHER" id="PTHR36454:SF1">
    <property type="entry name" value="DUF1015 DOMAIN-CONTAINING PROTEIN"/>
    <property type="match status" value="1"/>
</dbReference>
<dbReference type="RefSeq" id="WP_160906487.1">
    <property type="nucleotide sequence ID" value="NZ_WVHS01000002.1"/>
</dbReference>
<evidence type="ECO:0000313" key="2">
    <source>
        <dbReference type="Proteomes" id="UP000451233"/>
    </source>
</evidence>
<dbReference type="InterPro" id="IPR008323">
    <property type="entry name" value="UCP033563"/>
</dbReference>
<comment type="caution">
    <text evidence="1">The sequence shown here is derived from an EMBL/GenBank/DDBJ whole genome shotgun (WGS) entry which is preliminary data.</text>
</comment>
<organism evidence="1 2">
    <name type="scientific">Hufsiella ginkgonis</name>
    <dbReference type="NCBI Taxonomy" id="2695274"/>
    <lineage>
        <taxon>Bacteria</taxon>
        <taxon>Pseudomonadati</taxon>
        <taxon>Bacteroidota</taxon>
        <taxon>Sphingobacteriia</taxon>
        <taxon>Sphingobacteriales</taxon>
        <taxon>Sphingobacteriaceae</taxon>
        <taxon>Hufsiella</taxon>
    </lineage>
</organism>
<proteinExistence type="predicted"/>
<gene>
    <name evidence="1" type="ORF">GS398_09275</name>
</gene>
<dbReference type="PANTHER" id="PTHR36454">
    <property type="entry name" value="LMO2823 PROTEIN"/>
    <property type="match status" value="1"/>
</dbReference>
<sequence>MPKIKPFPGIHPSPAIAAKVALQLENLSLDDAKTIRQENPYSYVNMLVPKILNPYLRGSRKELAYKIINENFNDFLEQGILVRDEKAAVYVYEISHNGLTQCGIWTVTSIDDYLDNTVRKHEHTRKERENALIEYIRQTGIDANPVLIAHLPNEQIDRVIRTAMETAPLLEFASEGERHKLWCINEPDRLQELVGIFSNLGRTYIADGHHRAASACGYGIERRKLNLKHRGTEEYNFFTSVYMSTGQLKVYEFYRLISDTRGLSTTALLEQLRTHFILENSPANEPLKPPGPRRFGMYHAGKWYLLSLKDQHPGNDNPVAELDVSLLQDLVLNPILGIGDPRTDNRIQFIGGTTPLQELSRMVDDGGTAIAFTLYPTSIDELIRVADSGEVMPPKSTWFEPKFRAGLLIHQVDEL</sequence>
<name>A0A7K1XWW4_9SPHI</name>
<dbReference type="PIRSF" id="PIRSF033563">
    <property type="entry name" value="UCP033563"/>
    <property type="match status" value="1"/>
</dbReference>
<reference evidence="1 2" key="1">
    <citation type="submission" date="2019-11" db="EMBL/GenBank/DDBJ databases">
        <title>Pedobacter sp. HMF7056 Genome sequencing and assembly.</title>
        <authorList>
            <person name="Kang H."/>
            <person name="Kim H."/>
            <person name="Joh K."/>
        </authorList>
    </citation>
    <scope>NUCLEOTIDE SEQUENCE [LARGE SCALE GENOMIC DNA]</scope>
    <source>
        <strain evidence="1 2">HMF7056</strain>
    </source>
</reference>
<accession>A0A7K1XWW4</accession>
<dbReference type="AlphaFoldDB" id="A0A7K1XWW4"/>
<evidence type="ECO:0000313" key="1">
    <source>
        <dbReference type="EMBL" id="MXV15493.1"/>
    </source>
</evidence>